<reference evidence="2 3" key="1">
    <citation type="journal article" date="2009" name="Proc. Natl. Acad. Sci. U.S.A.">
        <title>Biogeography of the Sulfolobus islandicus pan-genome.</title>
        <authorList>
            <person name="Reno M.L."/>
            <person name="Held N.L."/>
            <person name="Fields C.J."/>
            <person name="Burke P.V."/>
            <person name="Whitaker R.J."/>
        </authorList>
    </citation>
    <scope>NUCLEOTIDE SEQUENCE [LARGE SCALE GENOMIC DNA]</scope>
    <source>
        <strain evidence="3">M.16.4 / Kamchatka #3</strain>
    </source>
</reference>
<keyword evidence="1" id="KW-0812">Transmembrane</keyword>
<evidence type="ECO:0000313" key="3">
    <source>
        <dbReference type="Proteomes" id="UP000001479"/>
    </source>
</evidence>
<feature type="transmembrane region" description="Helical" evidence="1">
    <location>
        <begin position="34"/>
        <end position="55"/>
    </location>
</feature>
<organism evidence="2 3">
    <name type="scientific">Saccharolobus islandicus (strain M.16.4 / Kamchatka #3)</name>
    <name type="common">Sulfolobus islandicus</name>
    <dbReference type="NCBI Taxonomy" id="426118"/>
    <lineage>
        <taxon>Archaea</taxon>
        <taxon>Thermoproteota</taxon>
        <taxon>Thermoprotei</taxon>
        <taxon>Sulfolobales</taxon>
        <taxon>Sulfolobaceae</taxon>
        <taxon>Saccharolobus</taxon>
    </lineage>
</organism>
<name>C4KHX8_SACI6</name>
<accession>C4KHX8</accession>
<keyword evidence="1" id="KW-1133">Transmembrane helix</keyword>
<protein>
    <submittedName>
        <fullName evidence="2">Uncharacterized protein</fullName>
    </submittedName>
</protein>
<dbReference type="KEGG" id="sid:M164_1591"/>
<dbReference type="EMBL" id="CP001402">
    <property type="protein sequence ID" value="ACR42192.1"/>
    <property type="molecule type" value="Genomic_DNA"/>
</dbReference>
<dbReference type="AlphaFoldDB" id="C4KHX8"/>
<evidence type="ECO:0000256" key="1">
    <source>
        <dbReference type="SAM" id="Phobius"/>
    </source>
</evidence>
<dbReference type="Proteomes" id="UP000001479">
    <property type="component" value="Chromosome"/>
</dbReference>
<dbReference type="HOGENOM" id="CLU_2103617_0_0_2"/>
<gene>
    <name evidence="2" type="ordered locus">M164_1591</name>
</gene>
<keyword evidence="1" id="KW-0472">Membrane</keyword>
<sequence length="115" mass="13069">MKWLGLALLFIGLSTAIAVVLSFSIPYYLLHNVTLVNTISTIIPIVVIVVSVVYFRKYLQSHNPVTPFMRISITILPDSGQPIDEKYIKNFEANLKFVKGEEYIKQLAMLGMMYL</sequence>
<evidence type="ECO:0000313" key="2">
    <source>
        <dbReference type="EMBL" id="ACR42192.1"/>
    </source>
</evidence>
<proteinExistence type="predicted"/>